<evidence type="ECO:0000313" key="2">
    <source>
        <dbReference type="EMBL" id="MBK5178475.1"/>
    </source>
</evidence>
<reference evidence="2 4" key="1">
    <citation type="submission" date="2020-11" db="EMBL/GenBank/DDBJ databases">
        <title>Insectihabitans protaetiae gen. nov. sp. nov. and Insectihabitans allomyrinae sp. nov., isolated from larvae of Protaetia brevitarsis seulensis and Allomyrina dichotoma, respectively.</title>
        <authorList>
            <person name="Lee S.D."/>
            <person name="Byeon Y.-S."/>
            <person name="Kim S.-M."/>
            <person name="Yang H.L."/>
            <person name="Kim I.S."/>
        </authorList>
    </citation>
    <scope>NUCLEOTIDE SEQUENCE</scope>
    <source>
        <strain evidence="2">CWB-B4</strain>
        <strain evidence="1 4">CWB-B43</strain>
    </source>
</reference>
<dbReference type="Proteomes" id="UP001296969">
    <property type="component" value="Unassembled WGS sequence"/>
</dbReference>
<dbReference type="AlphaFoldDB" id="A0A9D7FZU8"/>
<evidence type="ECO:0000313" key="4">
    <source>
        <dbReference type="Proteomes" id="UP001296969"/>
    </source>
</evidence>
<comment type="caution">
    <text evidence="2">The sequence shown here is derived from an EMBL/GenBank/DDBJ whole genome shotgun (WGS) entry which is preliminary data.</text>
</comment>
<protein>
    <submittedName>
        <fullName evidence="2">Uncharacterized protein</fullName>
    </submittedName>
</protein>
<dbReference type="EMBL" id="JADRCP010000015">
    <property type="protein sequence ID" value="MBK5178475.1"/>
    <property type="molecule type" value="Genomic_DNA"/>
</dbReference>
<evidence type="ECO:0000313" key="3">
    <source>
        <dbReference type="Proteomes" id="UP000807542"/>
    </source>
</evidence>
<evidence type="ECO:0000313" key="1">
    <source>
        <dbReference type="EMBL" id="MBK5075165.1"/>
    </source>
</evidence>
<proteinExistence type="predicted"/>
<dbReference type="Proteomes" id="UP000807542">
    <property type="component" value="Unassembled WGS sequence"/>
</dbReference>
<gene>
    <name evidence="2" type="ORF">I2492_19385</name>
    <name evidence="1" type="ORF">I2493_19380</name>
</gene>
<organism evidence="2 3">
    <name type="scientific">Limnobaculum xujianqingii</name>
    <dbReference type="NCBI Taxonomy" id="2738837"/>
    <lineage>
        <taxon>Bacteria</taxon>
        <taxon>Pseudomonadati</taxon>
        <taxon>Pseudomonadota</taxon>
        <taxon>Gammaproteobacteria</taxon>
        <taxon>Enterobacterales</taxon>
        <taxon>Budviciaceae</taxon>
        <taxon>Limnobaculum</taxon>
    </lineage>
</organism>
<name>A0A9D7FZU8_9GAMM</name>
<sequence>MPEHHLNDDVKWIQEMLSQLPVYVRQRAIEGYSDVFLQAMDEEQISYKKENAACKAANIRLREFVEKFKPVTTEKVSKPPIAKAA</sequence>
<accession>A0A9D7FZU8</accession>
<dbReference type="EMBL" id="JADRCQ010000015">
    <property type="protein sequence ID" value="MBK5075165.1"/>
    <property type="molecule type" value="Genomic_DNA"/>
</dbReference>
<keyword evidence="4" id="KW-1185">Reference proteome</keyword>